<name>A0A518JRE1_9BACT</name>
<proteinExistence type="predicted"/>
<keyword evidence="3" id="KW-1185">Reference proteome</keyword>
<sequence precursor="true">MRTPLFITSMVFGVLSLGTSAMHHCTAQDSPPPGKFAIIDVAYIFKNAECIKAEVAAIEQQMAELQNFGKAKQQELLNEAKAIKAFKPGSLEYARQEEKLAELESQLKLEVFRRRKSLADAEAGLYFDGYQKMHRIISQVAQYNNIDLVLRYDSEAMDLEKPDTVLRSVMKNVVYRADTIDLTQIVLAALDKTEIAAAPVASTLR</sequence>
<dbReference type="GO" id="GO:0051082">
    <property type="term" value="F:unfolded protein binding"/>
    <property type="evidence" value="ECO:0007669"/>
    <property type="project" value="InterPro"/>
</dbReference>
<feature type="chain" id="PRO_5021982296" evidence="1">
    <location>
        <begin position="24"/>
        <end position="205"/>
    </location>
</feature>
<dbReference type="Pfam" id="PF03938">
    <property type="entry name" value="OmpH"/>
    <property type="match status" value="1"/>
</dbReference>
<dbReference type="Gene3D" id="3.30.910.20">
    <property type="entry name" value="Skp domain"/>
    <property type="match status" value="1"/>
</dbReference>
<organism evidence="2 3">
    <name type="scientific">Rosistilla carotiformis</name>
    <dbReference type="NCBI Taxonomy" id="2528017"/>
    <lineage>
        <taxon>Bacteria</taxon>
        <taxon>Pseudomonadati</taxon>
        <taxon>Planctomycetota</taxon>
        <taxon>Planctomycetia</taxon>
        <taxon>Pirellulales</taxon>
        <taxon>Pirellulaceae</taxon>
        <taxon>Rosistilla</taxon>
    </lineage>
</organism>
<dbReference type="SUPFAM" id="SSF111384">
    <property type="entry name" value="OmpH-like"/>
    <property type="match status" value="1"/>
</dbReference>
<dbReference type="AlphaFoldDB" id="A0A518JRE1"/>
<dbReference type="Proteomes" id="UP000315082">
    <property type="component" value="Chromosome"/>
</dbReference>
<dbReference type="SMART" id="SM00935">
    <property type="entry name" value="OmpH"/>
    <property type="match status" value="1"/>
</dbReference>
<evidence type="ECO:0000313" key="3">
    <source>
        <dbReference type="Proteomes" id="UP000315082"/>
    </source>
</evidence>
<dbReference type="InterPro" id="IPR005632">
    <property type="entry name" value="Chaperone_Skp"/>
</dbReference>
<evidence type="ECO:0000256" key="1">
    <source>
        <dbReference type="SAM" id="SignalP"/>
    </source>
</evidence>
<protein>
    <submittedName>
        <fullName evidence="2">Outer membrane protein (OmpH-like)</fullName>
    </submittedName>
</protein>
<dbReference type="EMBL" id="CP036348">
    <property type="protein sequence ID" value="QDV68108.1"/>
    <property type="molecule type" value="Genomic_DNA"/>
</dbReference>
<dbReference type="RefSeq" id="WP_197452431.1">
    <property type="nucleotide sequence ID" value="NZ_CP036348.1"/>
</dbReference>
<dbReference type="InterPro" id="IPR024930">
    <property type="entry name" value="Skp_dom_sf"/>
</dbReference>
<accession>A0A518JRE1</accession>
<gene>
    <name evidence="2" type="ORF">Poly24_18160</name>
</gene>
<dbReference type="KEGG" id="rcf:Poly24_18160"/>
<reference evidence="2 3" key="1">
    <citation type="submission" date="2019-02" db="EMBL/GenBank/DDBJ databases">
        <title>Deep-cultivation of Planctomycetes and their phenomic and genomic characterization uncovers novel biology.</title>
        <authorList>
            <person name="Wiegand S."/>
            <person name="Jogler M."/>
            <person name="Boedeker C."/>
            <person name="Pinto D."/>
            <person name="Vollmers J."/>
            <person name="Rivas-Marin E."/>
            <person name="Kohn T."/>
            <person name="Peeters S.H."/>
            <person name="Heuer A."/>
            <person name="Rast P."/>
            <person name="Oberbeckmann S."/>
            <person name="Bunk B."/>
            <person name="Jeske O."/>
            <person name="Meyerdierks A."/>
            <person name="Storesund J.E."/>
            <person name="Kallscheuer N."/>
            <person name="Luecker S."/>
            <person name="Lage O.M."/>
            <person name="Pohl T."/>
            <person name="Merkel B.J."/>
            <person name="Hornburger P."/>
            <person name="Mueller R.-W."/>
            <person name="Bruemmer F."/>
            <person name="Labrenz M."/>
            <person name="Spormann A.M."/>
            <person name="Op den Camp H."/>
            <person name="Overmann J."/>
            <person name="Amann R."/>
            <person name="Jetten M.S.M."/>
            <person name="Mascher T."/>
            <person name="Medema M.H."/>
            <person name="Devos D.P."/>
            <person name="Kaster A.-K."/>
            <person name="Ovreas L."/>
            <person name="Rohde M."/>
            <person name="Galperin M.Y."/>
            <person name="Jogler C."/>
        </authorList>
    </citation>
    <scope>NUCLEOTIDE SEQUENCE [LARGE SCALE GENOMIC DNA]</scope>
    <source>
        <strain evidence="2 3">Poly24</strain>
    </source>
</reference>
<feature type="signal peptide" evidence="1">
    <location>
        <begin position="1"/>
        <end position="23"/>
    </location>
</feature>
<keyword evidence="1" id="KW-0732">Signal</keyword>
<evidence type="ECO:0000313" key="2">
    <source>
        <dbReference type="EMBL" id="QDV68108.1"/>
    </source>
</evidence>